<proteinExistence type="predicted"/>
<dbReference type="Proteomes" id="UP000281406">
    <property type="component" value="Unassembled WGS sequence"/>
</dbReference>
<dbReference type="OrthoDB" id="295078at2759"/>
<reference evidence="2 3" key="1">
    <citation type="submission" date="2018-10" db="EMBL/GenBank/DDBJ databases">
        <title>Genome assembly for a Yunnan-Guizhou Plateau 3E fish, Anabarilius grahami (Regan), and its evolutionary and genetic applications.</title>
        <authorList>
            <person name="Jiang W."/>
        </authorList>
    </citation>
    <scope>NUCLEOTIDE SEQUENCE [LARGE SCALE GENOMIC DNA]</scope>
    <source>
        <strain evidence="2">AG-KIZ</strain>
        <tissue evidence="2">Muscle</tissue>
    </source>
</reference>
<dbReference type="CDD" id="cd00934">
    <property type="entry name" value="PTB"/>
    <property type="match status" value="1"/>
</dbReference>
<dbReference type="AlphaFoldDB" id="A0A3N0XHX4"/>
<comment type="caution">
    <text evidence="2">The sequence shown here is derived from an EMBL/GenBank/DDBJ whole genome shotgun (WGS) entry which is preliminary data.</text>
</comment>
<name>A0A3N0XHX4_ANAGA</name>
<feature type="compositionally biased region" description="Basic and acidic residues" evidence="1">
    <location>
        <begin position="8"/>
        <end position="20"/>
    </location>
</feature>
<dbReference type="InterPro" id="IPR011993">
    <property type="entry name" value="PH-like_dom_sf"/>
</dbReference>
<organism evidence="2 3">
    <name type="scientific">Anabarilius grahami</name>
    <name type="common">Kanglang fish</name>
    <name type="synonym">Barilius grahami</name>
    <dbReference type="NCBI Taxonomy" id="495550"/>
    <lineage>
        <taxon>Eukaryota</taxon>
        <taxon>Metazoa</taxon>
        <taxon>Chordata</taxon>
        <taxon>Craniata</taxon>
        <taxon>Vertebrata</taxon>
        <taxon>Euteleostomi</taxon>
        <taxon>Actinopterygii</taxon>
        <taxon>Neopterygii</taxon>
        <taxon>Teleostei</taxon>
        <taxon>Ostariophysi</taxon>
        <taxon>Cypriniformes</taxon>
        <taxon>Xenocyprididae</taxon>
        <taxon>Xenocypridinae</taxon>
        <taxon>Xenocypridinae incertae sedis</taxon>
        <taxon>Anabarilius</taxon>
    </lineage>
</organism>
<sequence length="182" mass="20607">MEGICFEVKPRDDPIKDHPLCAHTQSLPGSEDKRKKEEGGEEIQYRLTLVGSLALNPQTTMAMLPWVVAEIRRPRPGENNKNHEFNGPHSPESKVRDQPVVLQISANSVCCILDTAGPGKPWDPLQHMVLFDHRPHRITKLIHNSQEPSYFGCLLREEKKAACYVFRCQDQLKVSTCGYPLP</sequence>
<accession>A0A3N0XHX4</accession>
<dbReference type="SUPFAM" id="SSF50729">
    <property type="entry name" value="PH domain-like"/>
    <property type="match status" value="1"/>
</dbReference>
<evidence type="ECO:0000256" key="1">
    <source>
        <dbReference type="SAM" id="MobiDB-lite"/>
    </source>
</evidence>
<feature type="region of interest" description="Disordered" evidence="1">
    <location>
        <begin position="75"/>
        <end position="95"/>
    </location>
</feature>
<gene>
    <name evidence="2" type="ORF">DPX16_14231</name>
</gene>
<evidence type="ECO:0000313" key="2">
    <source>
        <dbReference type="EMBL" id="ROI16019.1"/>
    </source>
</evidence>
<evidence type="ECO:0000313" key="3">
    <source>
        <dbReference type="Proteomes" id="UP000281406"/>
    </source>
</evidence>
<dbReference type="EMBL" id="RJVU01075617">
    <property type="protein sequence ID" value="ROI16019.1"/>
    <property type="molecule type" value="Genomic_DNA"/>
</dbReference>
<feature type="region of interest" description="Disordered" evidence="1">
    <location>
        <begin position="1"/>
        <end position="39"/>
    </location>
</feature>
<keyword evidence="3" id="KW-1185">Reference proteome</keyword>
<protein>
    <submittedName>
        <fullName evidence="2">TBC1 domain family member 1</fullName>
    </submittedName>
</protein>
<dbReference type="Gene3D" id="2.30.29.30">
    <property type="entry name" value="Pleckstrin-homology domain (PH domain)/Phosphotyrosine-binding domain (PTB)"/>
    <property type="match status" value="1"/>
</dbReference>